<name>A0AAE3KEP5_9GAMM</name>
<evidence type="ECO:0000313" key="3">
    <source>
        <dbReference type="Proteomes" id="UP001205843"/>
    </source>
</evidence>
<evidence type="ECO:0000313" key="2">
    <source>
        <dbReference type="EMBL" id="MCP1673312.1"/>
    </source>
</evidence>
<organism evidence="2 3">
    <name type="scientific">Natronocella acetinitrilica</name>
    <dbReference type="NCBI Taxonomy" id="414046"/>
    <lineage>
        <taxon>Bacteria</taxon>
        <taxon>Pseudomonadati</taxon>
        <taxon>Pseudomonadota</taxon>
        <taxon>Gammaproteobacteria</taxon>
        <taxon>Chromatiales</taxon>
        <taxon>Ectothiorhodospiraceae</taxon>
        <taxon>Natronocella</taxon>
    </lineage>
</organism>
<proteinExistence type="inferred from homology"/>
<comment type="caution">
    <text evidence="2">The sequence shown here is derived from an EMBL/GenBank/DDBJ whole genome shotgun (WGS) entry which is preliminary data.</text>
</comment>
<dbReference type="AlphaFoldDB" id="A0AAE3KEP5"/>
<dbReference type="PANTHER" id="PTHR38692:SF1">
    <property type="entry name" value="PROTEIN SMG"/>
    <property type="match status" value="1"/>
</dbReference>
<dbReference type="InterPro" id="IPR007456">
    <property type="entry name" value="Smg"/>
</dbReference>
<dbReference type="RefSeq" id="WP_253473458.1">
    <property type="nucleotide sequence ID" value="NZ_JALJXV010000001.1"/>
</dbReference>
<comment type="similarity">
    <text evidence="1">Belongs to the Smg family.</text>
</comment>
<dbReference type="Proteomes" id="UP001205843">
    <property type="component" value="Unassembled WGS sequence"/>
</dbReference>
<evidence type="ECO:0000256" key="1">
    <source>
        <dbReference type="HAMAP-Rule" id="MF_00598"/>
    </source>
</evidence>
<dbReference type="EMBL" id="JALJXV010000001">
    <property type="protein sequence ID" value="MCP1673312.1"/>
    <property type="molecule type" value="Genomic_DNA"/>
</dbReference>
<dbReference type="PANTHER" id="PTHR38692">
    <property type="entry name" value="PROTEIN SMG"/>
    <property type="match status" value="1"/>
</dbReference>
<dbReference type="HAMAP" id="MF_00598">
    <property type="entry name" value="Smg"/>
    <property type="match status" value="1"/>
</dbReference>
<sequence>MKENVFDVLMYLFENYIYDDEPQPDRESLESELFEAGFQQLEIRKAFTWLDDLARSRELPTTAIDNSQAIRVFTDEEQSKIDTDTQGFLLYLEQAGVVTATSRELIIDRLMALDDEEIDPDLVRWVTLMVLYNQPGQEEAYAWMENLLFDSPVHLVH</sequence>
<reference evidence="2" key="1">
    <citation type="submission" date="2022-03" db="EMBL/GenBank/DDBJ databases">
        <title>Genomic Encyclopedia of Type Strains, Phase III (KMG-III): the genomes of soil and plant-associated and newly described type strains.</title>
        <authorList>
            <person name="Whitman W."/>
        </authorList>
    </citation>
    <scope>NUCLEOTIDE SEQUENCE</scope>
    <source>
        <strain evidence="2">ANL 6-2</strain>
    </source>
</reference>
<accession>A0AAE3KEP5</accession>
<keyword evidence="3" id="KW-1185">Reference proteome</keyword>
<dbReference type="Pfam" id="PF04361">
    <property type="entry name" value="DUF494"/>
    <property type="match status" value="1"/>
</dbReference>
<protein>
    <recommendedName>
        <fullName evidence="1">Protein Smg homolog</fullName>
    </recommendedName>
</protein>
<gene>
    <name evidence="1" type="primary">smg</name>
    <name evidence="2" type="ORF">J2T57_000404</name>
</gene>